<dbReference type="EMBL" id="CP104013">
    <property type="protein sequence ID" value="UYP44195.1"/>
    <property type="molecule type" value="Genomic_DNA"/>
</dbReference>
<dbReference type="PANTHER" id="PTHR33841">
    <property type="entry name" value="DNA METHYLTRANSFERASE YEEA-RELATED"/>
    <property type="match status" value="1"/>
</dbReference>
<accession>A0ABY6HLB5</accession>
<dbReference type="Pfam" id="PF07669">
    <property type="entry name" value="Eco57I"/>
    <property type="match status" value="2"/>
</dbReference>
<evidence type="ECO:0000256" key="2">
    <source>
        <dbReference type="ARBA" id="ARBA00022603"/>
    </source>
</evidence>
<organism evidence="7 8">
    <name type="scientific">Candidatus Lokiarchaeum ossiferum</name>
    <dbReference type="NCBI Taxonomy" id="2951803"/>
    <lineage>
        <taxon>Archaea</taxon>
        <taxon>Promethearchaeati</taxon>
        <taxon>Promethearchaeota</taxon>
        <taxon>Promethearchaeia</taxon>
        <taxon>Promethearchaeales</taxon>
        <taxon>Promethearchaeaceae</taxon>
        <taxon>Candidatus Lokiarchaeum</taxon>
    </lineage>
</organism>
<keyword evidence="3" id="KW-0808">Transferase</keyword>
<dbReference type="PRINTS" id="PR00507">
    <property type="entry name" value="N12N6MTFRASE"/>
</dbReference>
<protein>
    <recommendedName>
        <fullName evidence="1">site-specific DNA-methyltransferase (adenine-specific)</fullName>
        <ecNumber evidence="1">2.1.1.72</ecNumber>
    </recommendedName>
</protein>
<reference evidence="7" key="1">
    <citation type="submission" date="2022-09" db="EMBL/GenBank/DDBJ databases">
        <title>Actin cytoskeleton and complex cell architecture in an #Asgard archaeon.</title>
        <authorList>
            <person name="Ponce Toledo R.I."/>
            <person name="Schleper C."/>
            <person name="Rodrigues Oliveira T."/>
            <person name="Wollweber F."/>
            <person name="Xu J."/>
            <person name="Rittmann S."/>
            <person name="Klingl A."/>
            <person name="Pilhofer M."/>
        </authorList>
    </citation>
    <scope>NUCLEOTIDE SEQUENCE</scope>
    <source>
        <strain evidence="7">B-35</strain>
    </source>
</reference>
<dbReference type="InterPro" id="IPR029063">
    <property type="entry name" value="SAM-dependent_MTases_sf"/>
</dbReference>
<evidence type="ECO:0000256" key="5">
    <source>
        <dbReference type="ARBA" id="ARBA00047942"/>
    </source>
</evidence>
<evidence type="ECO:0000259" key="6">
    <source>
        <dbReference type="Pfam" id="PF07669"/>
    </source>
</evidence>
<dbReference type="PROSITE" id="PS00092">
    <property type="entry name" value="N6_MTASE"/>
    <property type="match status" value="1"/>
</dbReference>
<evidence type="ECO:0000313" key="7">
    <source>
        <dbReference type="EMBL" id="UYP44195.1"/>
    </source>
</evidence>
<evidence type="ECO:0000256" key="1">
    <source>
        <dbReference type="ARBA" id="ARBA00011900"/>
    </source>
</evidence>
<evidence type="ECO:0000313" key="8">
    <source>
        <dbReference type="Proteomes" id="UP001208689"/>
    </source>
</evidence>
<gene>
    <name evidence="7" type="ORF">NEF87_000480</name>
</gene>
<keyword evidence="4" id="KW-0949">S-adenosyl-L-methionine</keyword>
<comment type="catalytic activity">
    <reaction evidence="5">
        <text>a 2'-deoxyadenosine in DNA + S-adenosyl-L-methionine = an N(6)-methyl-2'-deoxyadenosine in DNA + S-adenosyl-L-homocysteine + H(+)</text>
        <dbReference type="Rhea" id="RHEA:15197"/>
        <dbReference type="Rhea" id="RHEA-COMP:12418"/>
        <dbReference type="Rhea" id="RHEA-COMP:12419"/>
        <dbReference type="ChEBI" id="CHEBI:15378"/>
        <dbReference type="ChEBI" id="CHEBI:57856"/>
        <dbReference type="ChEBI" id="CHEBI:59789"/>
        <dbReference type="ChEBI" id="CHEBI:90615"/>
        <dbReference type="ChEBI" id="CHEBI:90616"/>
        <dbReference type="EC" id="2.1.1.72"/>
    </reaction>
</comment>
<dbReference type="InterPro" id="IPR050953">
    <property type="entry name" value="N4_N6_ade-DNA_methylase"/>
</dbReference>
<name>A0ABY6HLB5_9ARCH</name>
<sequence length="1366" mass="160286">MTSNAKLLRNITTSGGLFTENILLRLRDQPNSKNIGKATYFYSVKEIEEIKNTGKSPQTLDSLGIKQRQERLNSLRTTIFDWAQRKWEEIFPDMKLHKVIKSDIEKKWLLPLFEQIGYELEPFNQSSSEEFDTEVLGDFHIKYQPKIPKVQVYFHFVSPYDDLDQKVKSNPKQLSHHEICQQFVNYHPNVKWLILSNGTQLRLLSTYYYSYSKGYVEFNLQDIFGGDLQEFKVMFNMIHPSRFVGIESEKKLLIEDFQAESKEEGVKVGDNLRDNVHNAIEMLGNKLIQQNDELYKQTKQEKIDLQKYYAELLRIIYRIIFILYAEQRNMLPGSGTLYFKNFSLSSFRMMAEKPIKNDSQSDLWQKLFLTFQLVKNGNKKMGVPCFNGSLFDNTNLSILFPNGGKEGIKYIISNDILLRIIRLLTTAQIGNILQRINFIEISEEEIGAIYESLLDYFPVFSKRDQFKLPYQTTERKGTGSYYTPKSLIDILLKTTLKPLIDDTLANIGIDPFDQEKAILRIKICDPACGGGTFLLSALDFIGEKLAKIRKTDSSPTEDDLRHARRDVLQNCIYGVDKNSLAVELCKISLWLRACVKDKPLNYLDNHIKCGNSLIGFGKNPESLLISDKNFKALKGNKQTGIESENKKLWNEIKKQVQDELKNLKKTKAKPGTLTKFLPGQELKLDIKKFQEISNMTENSIEEINLKKKKYTECFNREIYKSLKYYADAWTASFFWPLEEKNVRFIDYKYPNNTLLNDLKNGRIISKSQKILENISEISKQYQFFHWYLEFPEVFDKKKQGFDLILGNPPWDVIEFKENEFFIGKDLEITQAGNQSKRRELIKSRKNTNHSLWKTYKQNYNQLLKEKHFYSQSNFYFYTAKGKMNLYPLFTEKFSNLLTKQGRLGYIVPSKLITNYFMQDFFNKLVNEKKIISLFDFNNKENLFRGISSQQKFCLISLGNVSKESKFIPMAFELEKIEEINPVLNLMEYYNLEDISNQLNLDSKLLLLESNDFQTFNPNTKTCPIFTNNFTYKIFKKAYKYPILILRDESNNELKNCCNIEISTIFNAASDSNLFIEKKDLEKLKVESENKLSGGIWKDDKNKYLPLYAGKMVWQYDHRYQGIIKTKAAQRNEKSFAISEEQKKNIQFYNIPAYWIKEEDFMANLPKKWNKKWFFAFRDITGSKNERSLVCSIIPFYPSNHTLPIVYQKEDNEHNAENLCILIANFNTLIMDYIARQKISSQHMSFYVVEQLPVIPFEKYPTNIKALIVNKILKLSYNSLDLEEFAKDLNFTENPFIWNEEIRLKIKCEIDAIYALLYKIERDELEKIIETFDVLEKKELDKYGSFKTKSLILDNFDKFAQKLELFE</sequence>
<proteinExistence type="predicted"/>
<feature type="domain" description="Type II methyltransferase M.TaqI-like" evidence="6">
    <location>
        <begin position="864"/>
        <end position="943"/>
    </location>
</feature>
<dbReference type="Proteomes" id="UP001208689">
    <property type="component" value="Chromosome"/>
</dbReference>
<dbReference type="InterPro" id="IPR002052">
    <property type="entry name" value="DNA_methylase_N6_adenine_CS"/>
</dbReference>
<keyword evidence="8" id="KW-1185">Reference proteome</keyword>
<dbReference type="PANTHER" id="PTHR33841:SF1">
    <property type="entry name" value="DNA METHYLTRANSFERASE A"/>
    <property type="match status" value="1"/>
</dbReference>
<evidence type="ECO:0000256" key="4">
    <source>
        <dbReference type="ARBA" id="ARBA00022691"/>
    </source>
</evidence>
<dbReference type="Gene3D" id="3.40.50.150">
    <property type="entry name" value="Vaccinia Virus protein VP39"/>
    <property type="match status" value="2"/>
</dbReference>
<evidence type="ECO:0000256" key="3">
    <source>
        <dbReference type="ARBA" id="ARBA00022679"/>
    </source>
</evidence>
<dbReference type="SUPFAM" id="SSF53335">
    <property type="entry name" value="S-adenosyl-L-methionine-dependent methyltransferases"/>
    <property type="match status" value="1"/>
</dbReference>
<keyword evidence="2" id="KW-0489">Methyltransferase</keyword>
<dbReference type="EC" id="2.1.1.72" evidence="1"/>
<dbReference type="InterPro" id="IPR011639">
    <property type="entry name" value="MethylTrfase_TaqI-like_dom"/>
</dbReference>
<feature type="domain" description="Type II methyltransferase M.TaqI-like" evidence="6">
    <location>
        <begin position="570"/>
        <end position="825"/>
    </location>
</feature>